<evidence type="ECO:0000259" key="1">
    <source>
        <dbReference type="PROSITE" id="PS51737"/>
    </source>
</evidence>
<feature type="non-terminal residue" evidence="2">
    <location>
        <position position="1"/>
    </location>
</feature>
<dbReference type="Pfam" id="PF07508">
    <property type="entry name" value="Recombinase"/>
    <property type="match status" value="1"/>
</dbReference>
<dbReference type="GO" id="GO:0003677">
    <property type="term" value="F:DNA binding"/>
    <property type="evidence" value="ECO:0007669"/>
    <property type="project" value="InterPro"/>
</dbReference>
<comment type="caution">
    <text evidence="2">The sequence shown here is derived from an EMBL/GenBank/DDBJ whole genome shotgun (WGS) entry which is preliminary data.</text>
</comment>
<dbReference type="EMBL" id="JAMWFV010000308">
    <property type="protein sequence ID" value="MDG6146481.1"/>
    <property type="molecule type" value="Genomic_DNA"/>
</dbReference>
<feature type="non-terminal residue" evidence="2">
    <location>
        <position position="72"/>
    </location>
</feature>
<keyword evidence="3" id="KW-1185">Reference proteome</keyword>
<name>A0A9X4P0Z9_9LACT</name>
<sequence length="72" mass="8360">KRKHEVNRLAIDDEEAEVVRMMFDLCVSSGYGKFRLAHFLNDHGIRNRQGENWHDATIGAILHNPLYKGVLR</sequence>
<dbReference type="Gene3D" id="3.90.1750.20">
    <property type="entry name" value="Putative Large Serine Recombinase, Chain B, Domain 2"/>
    <property type="match status" value="1"/>
</dbReference>
<dbReference type="RefSeq" id="WP_279369260.1">
    <property type="nucleotide sequence ID" value="NZ_JAMWFV010000308.1"/>
</dbReference>
<evidence type="ECO:0000313" key="3">
    <source>
        <dbReference type="Proteomes" id="UP001153199"/>
    </source>
</evidence>
<dbReference type="Proteomes" id="UP001153199">
    <property type="component" value="Unassembled WGS sequence"/>
</dbReference>
<gene>
    <name evidence="2" type="ORF">NF717_12630</name>
</gene>
<evidence type="ECO:0000313" key="2">
    <source>
        <dbReference type="EMBL" id="MDG6146481.1"/>
    </source>
</evidence>
<dbReference type="GO" id="GO:0000150">
    <property type="term" value="F:DNA strand exchange activity"/>
    <property type="evidence" value="ECO:0007669"/>
    <property type="project" value="InterPro"/>
</dbReference>
<dbReference type="InterPro" id="IPR038109">
    <property type="entry name" value="DNA_bind_recomb_sf"/>
</dbReference>
<proteinExistence type="predicted"/>
<reference evidence="2" key="1">
    <citation type="submission" date="2022-06" db="EMBL/GenBank/DDBJ databases">
        <title>Lactococcus from bovine mastitis in China.</title>
        <authorList>
            <person name="Lin Y."/>
            <person name="Han B."/>
        </authorList>
    </citation>
    <scope>NUCLEOTIDE SEQUENCE</scope>
    <source>
        <strain evidence="2">Ningxia-I-26</strain>
    </source>
</reference>
<protein>
    <submittedName>
        <fullName evidence="2">Recombinase family protein</fullName>
    </submittedName>
</protein>
<feature type="domain" description="Recombinase" evidence="1">
    <location>
        <begin position="1"/>
        <end position="72"/>
    </location>
</feature>
<accession>A0A9X4P0Z9</accession>
<organism evidence="2 3">
    <name type="scientific">Lactococcus formosensis</name>
    <dbReference type="NCBI Taxonomy" id="1281486"/>
    <lineage>
        <taxon>Bacteria</taxon>
        <taxon>Bacillati</taxon>
        <taxon>Bacillota</taxon>
        <taxon>Bacilli</taxon>
        <taxon>Lactobacillales</taxon>
        <taxon>Streptococcaceae</taxon>
        <taxon>Lactococcus</taxon>
    </lineage>
</organism>
<dbReference type="PROSITE" id="PS51737">
    <property type="entry name" value="RECOMBINASE_DNA_BIND"/>
    <property type="match status" value="1"/>
</dbReference>
<dbReference type="InterPro" id="IPR011109">
    <property type="entry name" value="DNA_bind_recombinase_dom"/>
</dbReference>
<dbReference type="AlphaFoldDB" id="A0A9X4P0Z9"/>